<organism evidence="2 3">
    <name type="scientific">Streptomyces virens</name>
    <dbReference type="NCBI Taxonomy" id="285572"/>
    <lineage>
        <taxon>Bacteria</taxon>
        <taxon>Bacillati</taxon>
        <taxon>Actinomycetota</taxon>
        <taxon>Actinomycetes</taxon>
        <taxon>Kitasatosporales</taxon>
        <taxon>Streptomycetaceae</taxon>
        <taxon>Streptomyces</taxon>
    </lineage>
</organism>
<dbReference type="InterPro" id="IPR010982">
    <property type="entry name" value="Lambda_DNA-bd_dom_sf"/>
</dbReference>
<accession>A0ABP6PJU4</accession>
<feature type="domain" description="HTH cro/C1-type" evidence="1">
    <location>
        <begin position="29"/>
        <end position="83"/>
    </location>
</feature>
<protein>
    <submittedName>
        <fullName evidence="2">Helix-turn-helix transcriptional regulator</fullName>
    </submittedName>
</protein>
<sequence>MVFQRPICGAFNWGMDRAKTSPVFSGQKLKEARSKRGLTQAQVAARMGLSGLYISYWENDRHAPNGVNMVLLLRALGCELEEVTE</sequence>
<dbReference type="SUPFAM" id="SSF47413">
    <property type="entry name" value="lambda repressor-like DNA-binding domains"/>
    <property type="match status" value="1"/>
</dbReference>
<dbReference type="InterPro" id="IPR001387">
    <property type="entry name" value="Cro/C1-type_HTH"/>
</dbReference>
<dbReference type="CDD" id="cd00093">
    <property type="entry name" value="HTH_XRE"/>
    <property type="match status" value="1"/>
</dbReference>
<dbReference type="SMART" id="SM00530">
    <property type="entry name" value="HTH_XRE"/>
    <property type="match status" value="1"/>
</dbReference>
<dbReference type="PROSITE" id="PS50943">
    <property type="entry name" value="HTH_CROC1"/>
    <property type="match status" value="1"/>
</dbReference>
<dbReference type="Pfam" id="PF01381">
    <property type="entry name" value="HTH_3"/>
    <property type="match status" value="1"/>
</dbReference>
<comment type="caution">
    <text evidence="2">The sequence shown here is derived from an EMBL/GenBank/DDBJ whole genome shotgun (WGS) entry which is preliminary data.</text>
</comment>
<dbReference type="EMBL" id="BAAAUH010000022">
    <property type="protein sequence ID" value="GAA3180987.1"/>
    <property type="molecule type" value="Genomic_DNA"/>
</dbReference>
<keyword evidence="3" id="KW-1185">Reference proteome</keyword>
<dbReference type="Proteomes" id="UP001501866">
    <property type="component" value="Unassembled WGS sequence"/>
</dbReference>
<evidence type="ECO:0000259" key="1">
    <source>
        <dbReference type="PROSITE" id="PS50943"/>
    </source>
</evidence>
<proteinExistence type="predicted"/>
<reference evidence="3" key="1">
    <citation type="journal article" date="2019" name="Int. J. Syst. Evol. Microbiol.">
        <title>The Global Catalogue of Microorganisms (GCM) 10K type strain sequencing project: providing services to taxonomists for standard genome sequencing and annotation.</title>
        <authorList>
            <consortium name="The Broad Institute Genomics Platform"/>
            <consortium name="The Broad Institute Genome Sequencing Center for Infectious Disease"/>
            <person name="Wu L."/>
            <person name="Ma J."/>
        </authorList>
    </citation>
    <scope>NUCLEOTIDE SEQUENCE [LARGE SCALE GENOMIC DNA]</scope>
    <source>
        <strain evidence="3">JCM 9095</strain>
    </source>
</reference>
<gene>
    <name evidence="2" type="ORF">GCM10010451_32700</name>
</gene>
<evidence type="ECO:0000313" key="3">
    <source>
        <dbReference type="Proteomes" id="UP001501866"/>
    </source>
</evidence>
<name>A0ABP6PJU4_9ACTN</name>
<evidence type="ECO:0000313" key="2">
    <source>
        <dbReference type="EMBL" id="GAA3180987.1"/>
    </source>
</evidence>
<dbReference type="Gene3D" id="1.10.260.40">
    <property type="entry name" value="lambda repressor-like DNA-binding domains"/>
    <property type="match status" value="1"/>
</dbReference>